<name>A0AAD8XTP6_9STRA</name>
<dbReference type="GO" id="GO:0051015">
    <property type="term" value="F:actin filament binding"/>
    <property type="evidence" value="ECO:0007669"/>
    <property type="project" value="TreeGrafter"/>
</dbReference>
<gene>
    <name evidence="3" type="ORF">QTG54_015863</name>
</gene>
<evidence type="ECO:0000313" key="3">
    <source>
        <dbReference type="EMBL" id="KAK1733448.1"/>
    </source>
</evidence>
<dbReference type="PANTHER" id="PTHR24153:SF8">
    <property type="entry name" value="FORKED, ISOFORM F"/>
    <property type="match status" value="1"/>
</dbReference>
<dbReference type="SUPFAM" id="SSF48403">
    <property type="entry name" value="Ankyrin repeat"/>
    <property type="match status" value="1"/>
</dbReference>
<dbReference type="SMART" id="SM00248">
    <property type="entry name" value="ANK"/>
    <property type="match status" value="2"/>
</dbReference>
<dbReference type="InterPro" id="IPR002110">
    <property type="entry name" value="Ankyrin_rpt"/>
</dbReference>
<dbReference type="GO" id="GO:0051017">
    <property type="term" value="P:actin filament bundle assembly"/>
    <property type="evidence" value="ECO:0007669"/>
    <property type="project" value="TreeGrafter"/>
</dbReference>
<dbReference type="Proteomes" id="UP001224775">
    <property type="component" value="Unassembled WGS sequence"/>
</dbReference>
<accession>A0AAD8XTP6</accession>
<dbReference type="InterPro" id="IPR052420">
    <property type="entry name" value="Espin/Espin-like"/>
</dbReference>
<keyword evidence="2" id="KW-0040">ANK repeat</keyword>
<dbReference type="Gene3D" id="1.25.40.20">
    <property type="entry name" value="Ankyrin repeat-containing domain"/>
    <property type="match status" value="1"/>
</dbReference>
<evidence type="ECO:0000256" key="2">
    <source>
        <dbReference type="ARBA" id="ARBA00023043"/>
    </source>
</evidence>
<keyword evidence="1" id="KW-0677">Repeat</keyword>
<dbReference type="EMBL" id="JATAAI010000049">
    <property type="protein sequence ID" value="KAK1733448.1"/>
    <property type="molecule type" value="Genomic_DNA"/>
</dbReference>
<proteinExistence type="predicted"/>
<evidence type="ECO:0000313" key="4">
    <source>
        <dbReference type="Proteomes" id="UP001224775"/>
    </source>
</evidence>
<comment type="caution">
    <text evidence="3">The sequence shown here is derived from an EMBL/GenBank/DDBJ whole genome shotgun (WGS) entry which is preliminary data.</text>
</comment>
<keyword evidence="4" id="KW-1185">Reference proteome</keyword>
<evidence type="ECO:0000256" key="1">
    <source>
        <dbReference type="ARBA" id="ARBA00022737"/>
    </source>
</evidence>
<protein>
    <submittedName>
        <fullName evidence="3">Uncharacterized protein</fullName>
    </submittedName>
</protein>
<dbReference type="GO" id="GO:0005737">
    <property type="term" value="C:cytoplasm"/>
    <property type="evidence" value="ECO:0007669"/>
    <property type="project" value="TreeGrafter"/>
</dbReference>
<reference evidence="3" key="1">
    <citation type="submission" date="2023-06" db="EMBL/GenBank/DDBJ databases">
        <title>Survivors Of The Sea: Transcriptome response of Skeletonema marinoi to long-term dormancy.</title>
        <authorList>
            <person name="Pinder M.I.M."/>
            <person name="Kourtchenko O."/>
            <person name="Robertson E.K."/>
            <person name="Larsson T."/>
            <person name="Maumus F."/>
            <person name="Osuna-Cruz C.M."/>
            <person name="Vancaester E."/>
            <person name="Stenow R."/>
            <person name="Vandepoele K."/>
            <person name="Ploug H."/>
            <person name="Bruchert V."/>
            <person name="Godhe A."/>
            <person name="Topel M."/>
        </authorList>
    </citation>
    <scope>NUCLEOTIDE SEQUENCE</scope>
    <source>
        <strain evidence="3">R05AC</strain>
    </source>
</reference>
<sequence length="154" mass="17235">MLGCANNDAVHDPAPPDWSLHNACKEGKPLAVIKGLLEKSTAAKDVQTPDQDGYLPLHHACKQGKCSFEVIKALVKEHPESLKVGTLDGKLPLHLACIDRNQPFEVIEYLIDAYPEGLRMKEKSSGKSPFGWDLMWRTLYKFYHLFGERAKGFS</sequence>
<organism evidence="3 4">
    <name type="scientific">Skeletonema marinoi</name>
    <dbReference type="NCBI Taxonomy" id="267567"/>
    <lineage>
        <taxon>Eukaryota</taxon>
        <taxon>Sar</taxon>
        <taxon>Stramenopiles</taxon>
        <taxon>Ochrophyta</taxon>
        <taxon>Bacillariophyta</taxon>
        <taxon>Coscinodiscophyceae</taxon>
        <taxon>Thalassiosirophycidae</taxon>
        <taxon>Thalassiosirales</taxon>
        <taxon>Skeletonemataceae</taxon>
        <taxon>Skeletonema</taxon>
        <taxon>Skeletonema marinoi-dohrnii complex</taxon>
    </lineage>
</organism>
<dbReference type="Pfam" id="PF12796">
    <property type="entry name" value="Ank_2"/>
    <property type="match status" value="1"/>
</dbReference>
<dbReference type="PANTHER" id="PTHR24153">
    <property type="entry name" value="ESPIN"/>
    <property type="match status" value="1"/>
</dbReference>
<dbReference type="InterPro" id="IPR036770">
    <property type="entry name" value="Ankyrin_rpt-contain_sf"/>
</dbReference>
<dbReference type="AlphaFoldDB" id="A0AAD8XTP6"/>